<dbReference type="EMBL" id="CP008941">
    <property type="protein sequence ID" value="AIK95796.1"/>
    <property type="molecule type" value="Genomic_DNA"/>
</dbReference>
<dbReference type="STRING" id="91604.ID47_02180"/>
<evidence type="ECO:0000259" key="2">
    <source>
        <dbReference type="Pfam" id="PF17930"/>
    </source>
</evidence>
<dbReference type="PANTHER" id="PTHR39962">
    <property type="entry name" value="BLL4848 PROTEIN"/>
    <property type="match status" value="1"/>
</dbReference>
<proteinExistence type="predicted"/>
<name>A0A077ATS6_9PROT</name>
<dbReference type="AlphaFoldDB" id="A0A077ATS6"/>
<sequence>MTLNSKVIGLIAGQGDLPPQIIDRCQAQGDQIVAIAFENQTPPETVSSIPHIWLKLGAVDALLTYLRSQNVTHIVMAGGIKRPSLSELSLDWTGTKLLAKMGLMSLGDDGVLTAIIKYLEEKGFTVIGADELLDDLLMPQKCLTTVQPSETEMNDIQIARQVLSKLGEADIGQALVIQQGLILGVEAIEGTENLINRVQSYRREGGKPILVKMAKPQQNLKADLPTIGLQTVEQCINNKFAGIAVEAGKTQILKQDEAVALANKEKIFIFGF</sequence>
<evidence type="ECO:0000313" key="3">
    <source>
        <dbReference type="EMBL" id="AIK95796.1"/>
    </source>
</evidence>
<dbReference type="InterPro" id="IPR041255">
    <property type="entry name" value="LpxI_N"/>
</dbReference>
<dbReference type="KEGG" id="paca:ID47_02180"/>
<dbReference type="InterPro" id="IPR043167">
    <property type="entry name" value="LpxI_C_sf"/>
</dbReference>
<protein>
    <recommendedName>
        <fullName evidence="5">UDP-2,3-diacylglucosamine pyrophosphatase</fullName>
    </recommendedName>
</protein>
<evidence type="ECO:0008006" key="5">
    <source>
        <dbReference type="Google" id="ProtNLM"/>
    </source>
</evidence>
<accession>A0A077ATS6</accession>
<dbReference type="InterPro" id="IPR053174">
    <property type="entry name" value="LpxI"/>
</dbReference>
<dbReference type="HOGENOM" id="CLU_085042_0_0_5"/>
<dbReference type="eggNOG" id="COG3494">
    <property type="taxonomic scope" value="Bacteria"/>
</dbReference>
<keyword evidence="4" id="KW-1185">Reference proteome</keyword>
<evidence type="ECO:0000259" key="1">
    <source>
        <dbReference type="Pfam" id="PF06230"/>
    </source>
</evidence>
<organism evidence="3 4">
    <name type="scientific">Candidatus Odyssella acanthamoebae</name>
    <dbReference type="NCBI Taxonomy" id="91604"/>
    <lineage>
        <taxon>Bacteria</taxon>
        <taxon>Pseudomonadati</taxon>
        <taxon>Pseudomonadota</taxon>
        <taxon>Alphaproteobacteria</taxon>
        <taxon>Holosporales</taxon>
        <taxon>Candidatus Paracaedibacteraceae</taxon>
        <taxon>Candidatus Odyssella</taxon>
    </lineage>
</organism>
<dbReference type="Gene3D" id="3.40.140.80">
    <property type="match status" value="1"/>
</dbReference>
<feature type="domain" description="LpxI C-terminal" evidence="1">
    <location>
        <begin position="140"/>
        <end position="269"/>
    </location>
</feature>
<dbReference type="Gene3D" id="3.40.50.20">
    <property type="match status" value="1"/>
</dbReference>
<evidence type="ECO:0000313" key="4">
    <source>
        <dbReference type="Proteomes" id="UP000028926"/>
    </source>
</evidence>
<gene>
    <name evidence="3" type="ORF">ID47_02180</name>
</gene>
<dbReference type="Pfam" id="PF06230">
    <property type="entry name" value="LpxI_C"/>
    <property type="match status" value="1"/>
</dbReference>
<dbReference type="Proteomes" id="UP000028926">
    <property type="component" value="Chromosome"/>
</dbReference>
<feature type="domain" description="LpxI N-terminal" evidence="2">
    <location>
        <begin position="8"/>
        <end position="136"/>
    </location>
</feature>
<dbReference type="Pfam" id="PF17930">
    <property type="entry name" value="LpxI_N"/>
    <property type="match status" value="1"/>
</dbReference>
<dbReference type="InterPro" id="IPR010415">
    <property type="entry name" value="LpxI_C"/>
</dbReference>
<reference evidence="3 4" key="1">
    <citation type="submission" date="2014-07" db="EMBL/GenBank/DDBJ databases">
        <title>Comparative genomic insights into amoeba endosymbionts belonging to the families of Holosporaceae and Candidatus Midichloriaceae within Rickettsiales.</title>
        <authorList>
            <person name="Wang Z."/>
            <person name="Wu M."/>
        </authorList>
    </citation>
    <scope>NUCLEOTIDE SEQUENCE [LARGE SCALE GENOMIC DNA]</scope>
    <source>
        <strain evidence="3">PRA3</strain>
    </source>
</reference>
<dbReference type="PANTHER" id="PTHR39962:SF1">
    <property type="entry name" value="LPXI FAMILY PROTEIN"/>
    <property type="match status" value="1"/>
</dbReference>